<comment type="caution">
    <text evidence="2">The sequence shown here is derived from an EMBL/GenBank/DDBJ whole genome shotgun (WGS) entry which is preliminary data.</text>
</comment>
<dbReference type="EMBL" id="JBDIVE010000008">
    <property type="protein sequence ID" value="MEN3069710.1"/>
    <property type="molecule type" value="Genomic_DNA"/>
</dbReference>
<gene>
    <name evidence="2" type="ORF">ABDB84_14580</name>
</gene>
<dbReference type="Proteomes" id="UP001410394">
    <property type="component" value="Unassembled WGS sequence"/>
</dbReference>
<accession>A0ABU9Z176</accession>
<evidence type="ECO:0000313" key="3">
    <source>
        <dbReference type="Proteomes" id="UP001410394"/>
    </source>
</evidence>
<dbReference type="PANTHER" id="PTHR34351:SF1">
    <property type="entry name" value="SLR1927 PROTEIN"/>
    <property type="match status" value="1"/>
</dbReference>
<reference evidence="2 3" key="1">
    <citation type="journal article" date="2018" name="Int. J. Syst. Evol. Microbiol.">
        <title>Uliginosibacterium sediminicola sp. nov., isolated from freshwater sediment.</title>
        <authorList>
            <person name="Hwang W.M."/>
            <person name="Kim S.M."/>
            <person name="Kang K."/>
            <person name="Ahn T.Y."/>
        </authorList>
    </citation>
    <scope>NUCLEOTIDE SEQUENCE [LARGE SCALE GENOMIC DNA]</scope>
    <source>
        <strain evidence="2 3">M1-21</strain>
    </source>
</reference>
<feature type="transmembrane region" description="Helical" evidence="1">
    <location>
        <begin position="68"/>
        <end position="88"/>
    </location>
</feature>
<evidence type="ECO:0000256" key="1">
    <source>
        <dbReference type="SAM" id="Phobius"/>
    </source>
</evidence>
<keyword evidence="1" id="KW-0472">Membrane</keyword>
<evidence type="ECO:0000313" key="2">
    <source>
        <dbReference type="EMBL" id="MEN3069710.1"/>
    </source>
</evidence>
<dbReference type="PANTHER" id="PTHR34351">
    <property type="entry name" value="SLR1927 PROTEIN-RELATED"/>
    <property type="match status" value="1"/>
</dbReference>
<proteinExistence type="predicted"/>
<keyword evidence="1" id="KW-1133">Transmembrane helix</keyword>
<organism evidence="2 3">
    <name type="scientific">Uliginosibacterium sediminicola</name>
    <dbReference type="NCBI Taxonomy" id="2024550"/>
    <lineage>
        <taxon>Bacteria</taxon>
        <taxon>Pseudomonadati</taxon>
        <taxon>Pseudomonadota</taxon>
        <taxon>Betaproteobacteria</taxon>
        <taxon>Rhodocyclales</taxon>
        <taxon>Zoogloeaceae</taxon>
        <taxon>Uliginosibacterium</taxon>
    </lineage>
</organism>
<dbReference type="RefSeq" id="WP_345920480.1">
    <property type="nucleotide sequence ID" value="NZ_JBDIVE010000008.1"/>
</dbReference>
<name>A0ABU9Z176_9RHOO</name>
<feature type="transmembrane region" description="Helical" evidence="1">
    <location>
        <begin position="39"/>
        <end position="62"/>
    </location>
</feature>
<keyword evidence="1" id="KW-0812">Transmembrane</keyword>
<sequence length="331" mass="36781">MSALGLNKHLNAWRERARRLMQRVPGPERQPIVLPQRRVYVMPTAAGLGVVVMLVVMLLAAINYNLSLGYAFTFLIAGSGVAHILATWHNLVGLRIHLKPGEPCFAGEMAEFRVQLDCPREQRRYALQIFDAAGSERLSIDHSGTLASPMALPAQRRGWLRAGRLRIETRYPLGWVRAWSYIEPDAQLLVYPQPAGDLPLPSGGASGQQDARQPLALAEEEFAGLREHRPGDPPGRIAWRRTARDGTLLVKHFTPLDYAELALSWQQLPAALDVEARLSQLCQWLLQAQTAQLRVSLQLPGVQLDAAQDASHYLLCLQTLALFAHAEAQHD</sequence>
<keyword evidence="3" id="KW-1185">Reference proteome</keyword>
<protein>
    <submittedName>
        <fullName evidence="2">DUF58 domain-containing protein</fullName>
    </submittedName>
</protein>